<dbReference type="AlphaFoldDB" id="G2E2Y1"/>
<organism evidence="7 8">
    <name type="scientific">Thiorhodococcus drewsii AZ1</name>
    <dbReference type="NCBI Taxonomy" id="765913"/>
    <lineage>
        <taxon>Bacteria</taxon>
        <taxon>Pseudomonadati</taxon>
        <taxon>Pseudomonadota</taxon>
        <taxon>Gammaproteobacteria</taxon>
        <taxon>Chromatiales</taxon>
        <taxon>Chromatiaceae</taxon>
        <taxon>Thiorhodococcus</taxon>
    </lineage>
</organism>
<evidence type="ECO:0000256" key="1">
    <source>
        <dbReference type="ARBA" id="ARBA00022617"/>
    </source>
</evidence>
<dbReference type="EMBL" id="AFWT01000018">
    <property type="protein sequence ID" value="EGV30443.1"/>
    <property type="molecule type" value="Genomic_DNA"/>
</dbReference>
<reference evidence="7 8" key="1">
    <citation type="submission" date="2011-06" db="EMBL/GenBank/DDBJ databases">
        <title>The draft genome of Thiorhodococcus drewsii AZ1.</title>
        <authorList>
            <consortium name="US DOE Joint Genome Institute (JGI-PGF)"/>
            <person name="Lucas S."/>
            <person name="Han J."/>
            <person name="Lapidus A."/>
            <person name="Cheng J.-F."/>
            <person name="Goodwin L."/>
            <person name="Pitluck S."/>
            <person name="Peters L."/>
            <person name="Land M.L."/>
            <person name="Hauser L."/>
            <person name="Vogl K."/>
            <person name="Liu Z."/>
            <person name="Imhoff J."/>
            <person name="Thiel V."/>
            <person name="Frigaard N.-U."/>
            <person name="Bryant D.A."/>
            <person name="Woyke T.J."/>
        </authorList>
    </citation>
    <scope>NUCLEOTIDE SEQUENCE [LARGE SCALE GENOMIC DNA]</scope>
    <source>
        <strain evidence="7 8">AZ1</strain>
    </source>
</reference>
<evidence type="ECO:0000259" key="6">
    <source>
        <dbReference type="PROSITE" id="PS51007"/>
    </source>
</evidence>
<keyword evidence="8" id="KW-1185">Reference proteome</keyword>
<feature type="signal peptide" evidence="5">
    <location>
        <begin position="1"/>
        <end position="22"/>
    </location>
</feature>
<dbReference type="OrthoDB" id="9809720at2"/>
<feature type="chain" id="PRO_5003428958" description="Cytochrome c domain-containing protein" evidence="5">
    <location>
        <begin position="23"/>
        <end position="107"/>
    </location>
</feature>
<evidence type="ECO:0000256" key="3">
    <source>
        <dbReference type="ARBA" id="ARBA00023004"/>
    </source>
</evidence>
<accession>G2E2Y1</accession>
<dbReference type="eggNOG" id="COG2010">
    <property type="taxonomic scope" value="Bacteria"/>
</dbReference>
<comment type="caution">
    <text evidence="7">The sequence shown here is derived from an EMBL/GenBank/DDBJ whole genome shotgun (WGS) entry which is preliminary data.</text>
</comment>
<keyword evidence="3 4" id="KW-0408">Iron</keyword>
<protein>
    <recommendedName>
        <fullName evidence="6">Cytochrome c domain-containing protein</fullName>
    </recommendedName>
</protein>
<dbReference type="Gene3D" id="1.10.760.10">
    <property type="entry name" value="Cytochrome c-like domain"/>
    <property type="match status" value="1"/>
</dbReference>
<proteinExistence type="predicted"/>
<dbReference type="GO" id="GO:0046872">
    <property type="term" value="F:metal ion binding"/>
    <property type="evidence" value="ECO:0007669"/>
    <property type="project" value="UniProtKB-KW"/>
</dbReference>
<evidence type="ECO:0000256" key="4">
    <source>
        <dbReference type="PROSITE-ProRule" id="PRU00433"/>
    </source>
</evidence>
<evidence type="ECO:0000313" key="8">
    <source>
        <dbReference type="Proteomes" id="UP000004200"/>
    </source>
</evidence>
<keyword evidence="5" id="KW-0732">Signal</keyword>
<dbReference type="RefSeq" id="WP_007041357.1">
    <property type="nucleotide sequence ID" value="NZ_AFWT01000018.1"/>
</dbReference>
<dbReference type="GO" id="GO:0009055">
    <property type="term" value="F:electron transfer activity"/>
    <property type="evidence" value="ECO:0007669"/>
    <property type="project" value="InterPro"/>
</dbReference>
<keyword evidence="1 4" id="KW-0349">Heme</keyword>
<gene>
    <name evidence="7" type="ORF">ThidrDRAFT_2644</name>
</gene>
<dbReference type="STRING" id="765913.ThidrDRAFT_2644"/>
<keyword evidence="2 4" id="KW-0479">Metal-binding</keyword>
<evidence type="ECO:0000313" key="7">
    <source>
        <dbReference type="EMBL" id="EGV30443.1"/>
    </source>
</evidence>
<dbReference type="GO" id="GO:0020037">
    <property type="term" value="F:heme binding"/>
    <property type="evidence" value="ECO:0007669"/>
    <property type="project" value="InterPro"/>
</dbReference>
<dbReference type="Pfam" id="PF00034">
    <property type="entry name" value="Cytochrom_C"/>
    <property type="match status" value="1"/>
</dbReference>
<dbReference type="InterPro" id="IPR009056">
    <property type="entry name" value="Cyt_c-like_dom"/>
</dbReference>
<dbReference type="InterPro" id="IPR036909">
    <property type="entry name" value="Cyt_c-like_dom_sf"/>
</dbReference>
<feature type="domain" description="Cytochrome c" evidence="6">
    <location>
        <begin position="25"/>
        <end position="107"/>
    </location>
</feature>
<dbReference type="PROSITE" id="PS51007">
    <property type="entry name" value="CYTC"/>
    <property type="match status" value="1"/>
</dbReference>
<evidence type="ECO:0000256" key="2">
    <source>
        <dbReference type="ARBA" id="ARBA00022723"/>
    </source>
</evidence>
<sequence>MIHPRLTAALIGSALISAGAFAQDGNVQRGAGLYVSKTCNLCHTLAGESGPMAEMGGSLDNLGSKRDAAWIRAYLKDPTGTLPGATMPKTELTEQEIADLTAFMLAH</sequence>
<dbReference type="Proteomes" id="UP000004200">
    <property type="component" value="Unassembled WGS sequence"/>
</dbReference>
<name>G2E2Y1_9GAMM</name>
<dbReference type="SUPFAM" id="SSF46626">
    <property type="entry name" value="Cytochrome c"/>
    <property type="match status" value="1"/>
</dbReference>
<evidence type="ECO:0000256" key="5">
    <source>
        <dbReference type="SAM" id="SignalP"/>
    </source>
</evidence>